<dbReference type="RefSeq" id="WP_029576415.1">
    <property type="nucleotide sequence ID" value="NZ_JGZT01000006.1"/>
</dbReference>
<dbReference type="OrthoDB" id="1550866at2"/>
<comment type="caution">
    <text evidence="1">The sequence shown here is derived from an EMBL/GenBank/DDBJ whole genome shotgun (WGS) entry which is preliminary data.</text>
</comment>
<dbReference type="AlphaFoldDB" id="A0A087E4H1"/>
<proteinExistence type="predicted"/>
<dbReference type="Pfam" id="PF22398">
    <property type="entry name" value="DUF6978"/>
    <property type="match status" value="1"/>
</dbReference>
<evidence type="ECO:0000313" key="2">
    <source>
        <dbReference type="Proteomes" id="UP000029003"/>
    </source>
</evidence>
<reference evidence="1 2" key="1">
    <citation type="submission" date="2014-03" db="EMBL/GenBank/DDBJ databases">
        <title>Genomics of Bifidobacteria.</title>
        <authorList>
            <person name="Ventura M."/>
            <person name="Milani C."/>
            <person name="Lugli G.A."/>
        </authorList>
    </citation>
    <scope>NUCLEOTIDE SEQUENCE [LARGE SCALE GENOMIC DNA]</scope>
    <source>
        <strain evidence="1 2">LMG 21395</strain>
    </source>
</reference>
<gene>
    <name evidence="1" type="ORF">THER5_1135</name>
</gene>
<dbReference type="Proteomes" id="UP000029003">
    <property type="component" value="Unassembled WGS sequence"/>
</dbReference>
<sequence length="152" mass="17435">MSRRKNRKPRFTLSQGEADRLIAQVKHAVDDFYRMPAEGEKNAEFHVRSDTDDEDFTIAMYCGSINQHRHTMSARITKLGVPLLRLCVNGQPHRNPDGRRVGRTHWHVYTEGLDDLVAFPADLGSDGFIDDTIELLDRFHVIRKPSFQGSML</sequence>
<dbReference type="InterPro" id="IPR053916">
    <property type="entry name" value="DUF6978"/>
</dbReference>
<dbReference type="EMBL" id="JGZT01000006">
    <property type="protein sequence ID" value="KFJ02672.1"/>
    <property type="molecule type" value="Genomic_DNA"/>
</dbReference>
<evidence type="ECO:0000313" key="1">
    <source>
        <dbReference type="EMBL" id="KFJ02672.1"/>
    </source>
</evidence>
<accession>A0A087E4H1</accession>
<organism evidence="1 2">
    <name type="scientific">Bifidobacterium thermacidophilum subsp. thermacidophilum</name>
    <dbReference type="NCBI Taxonomy" id="79262"/>
    <lineage>
        <taxon>Bacteria</taxon>
        <taxon>Bacillati</taxon>
        <taxon>Actinomycetota</taxon>
        <taxon>Actinomycetes</taxon>
        <taxon>Bifidobacteriales</taxon>
        <taxon>Bifidobacteriaceae</taxon>
        <taxon>Bifidobacterium</taxon>
    </lineage>
</organism>
<protein>
    <submittedName>
        <fullName evidence="1">Prophage protein</fullName>
    </submittedName>
</protein>
<name>A0A087E4H1_9BIFI</name>